<reference evidence="10 11" key="1">
    <citation type="submission" date="2023-12" db="EMBL/GenBank/DDBJ databases">
        <title>A high-quality genome assembly for Dillenia turbinata (Dilleniales).</title>
        <authorList>
            <person name="Chanderbali A."/>
        </authorList>
    </citation>
    <scope>NUCLEOTIDE SEQUENCE [LARGE SCALE GENOMIC DNA]</scope>
    <source>
        <strain evidence="10">LSX21</strain>
        <tissue evidence="10">Leaf</tissue>
    </source>
</reference>
<keyword evidence="7" id="KW-0175">Coiled coil</keyword>
<feature type="region of interest" description="Disordered" evidence="8">
    <location>
        <begin position="1"/>
        <end position="79"/>
    </location>
</feature>
<dbReference type="GO" id="GO:0004674">
    <property type="term" value="F:protein serine/threonine kinase activity"/>
    <property type="evidence" value="ECO:0007669"/>
    <property type="project" value="UniProtKB-KW"/>
</dbReference>
<dbReference type="EMBL" id="JBAMMX010000015">
    <property type="protein sequence ID" value="KAK6926477.1"/>
    <property type="molecule type" value="Genomic_DNA"/>
</dbReference>
<evidence type="ECO:0000256" key="3">
    <source>
        <dbReference type="ARBA" id="ARBA00022741"/>
    </source>
</evidence>
<dbReference type="InterPro" id="IPR011009">
    <property type="entry name" value="Kinase-like_dom_sf"/>
</dbReference>
<feature type="compositionally biased region" description="Low complexity" evidence="8">
    <location>
        <begin position="10"/>
        <end position="20"/>
    </location>
</feature>
<dbReference type="PANTHER" id="PTHR22974">
    <property type="entry name" value="MIXED LINEAGE PROTEIN KINASE"/>
    <property type="match status" value="1"/>
</dbReference>
<dbReference type="PROSITE" id="PS00107">
    <property type="entry name" value="PROTEIN_KINASE_ATP"/>
    <property type="match status" value="1"/>
</dbReference>
<dbReference type="CDD" id="cd13990">
    <property type="entry name" value="STKc_TLK"/>
    <property type="match status" value="1"/>
</dbReference>
<dbReference type="GO" id="GO:0007059">
    <property type="term" value="P:chromosome segregation"/>
    <property type="evidence" value="ECO:0007669"/>
    <property type="project" value="TreeGrafter"/>
</dbReference>
<feature type="coiled-coil region" evidence="7">
    <location>
        <begin position="198"/>
        <end position="239"/>
    </location>
</feature>
<evidence type="ECO:0000259" key="9">
    <source>
        <dbReference type="PROSITE" id="PS50011"/>
    </source>
</evidence>
<evidence type="ECO:0000256" key="1">
    <source>
        <dbReference type="ARBA" id="ARBA00022527"/>
    </source>
</evidence>
<evidence type="ECO:0000256" key="7">
    <source>
        <dbReference type="SAM" id="Coils"/>
    </source>
</evidence>
<feature type="compositionally biased region" description="Acidic residues" evidence="8">
    <location>
        <begin position="62"/>
        <end position="79"/>
    </location>
</feature>
<feature type="domain" description="Protein kinase" evidence="9">
    <location>
        <begin position="405"/>
        <end position="685"/>
    </location>
</feature>
<dbReference type="Pfam" id="PF11347">
    <property type="entry name" value="CRR42-like"/>
    <property type="match status" value="1"/>
</dbReference>
<dbReference type="SMART" id="SM00220">
    <property type="entry name" value="S_TKc"/>
    <property type="match status" value="1"/>
</dbReference>
<dbReference type="InterPro" id="IPR000719">
    <property type="entry name" value="Prot_kinase_dom"/>
</dbReference>
<organism evidence="10 11">
    <name type="scientific">Dillenia turbinata</name>
    <dbReference type="NCBI Taxonomy" id="194707"/>
    <lineage>
        <taxon>Eukaryota</taxon>
        <taxon>Viridiplantae</taxon>
        <taxon>Streptophyta</taxon>
        <taxon>Embryophyta</taxon>
        <taxon>Tracheophyta</taxon>
        <taxon>Spermatophyta</taxon>
        <taxon>Magnoliopsida</taxon>
        <taxon>eudicotyledons</taxon>
        <taxon>Gunneridae</taxon>
        <taxon>Pentapetalae</taxon>
        <taxon>Dilleniales</taxon>
        <taxon>Dilleniaceae</taxon>
        <taxon>Dillenia</taxon>
    </lineage>
</organism>
<evidence type="ECO:0000256" key="6">
    <source>
        <dbReference type="PROSITE-ProRule" id="PRU10141"/>
    </source>
</evidence>
<feature type="coiled-coil region" evidence="7">
    <location>
        <begin position="299"/>
        <end position="326"/>
    </location>
</feature>
<dbReference type="GO" id="GO:0005634">
    <property type="term" value="C:nucleus"/>
    <property type="evidence" value="ECO:0007669"/>
    <property type="project" value="TreeGrafter"/>
</dbReference>
<dbReference type="PANTHER" id="PTHR22974:SF23">
    <property type="entry name" value="TOUSLED-LIKE KINASE, ISOFORM G"/>
    <property type="match status" value="1"/>
</dbReference>
<dbReference type="PROSITE" id="PS50011">
    <property type="entry name" value="PROTEIN_KINASE_DOM"/>
    <property type="match status" value="1"/>
</dbReference>
<dbReference type="GO" id="GO:0005524">
    <property type="term" value="F:ATP binding"/>
    <property type="evidence" value="ECO:0007669"/>
    <property type="project" value="UniProtKB-UniRule"/>
</dbReference>
<evidence type="ECO:0000313" key="10">
    <source>
        <dbReference type="EMBL" id="KAK6926477.1"/>
    </source>
</evidence>
<sequence>MSDDIIVHFSSNSSNQSDNSLPTKMAKLEARMISKGSSMPAMPTQTSWPASTPPAAKFVVSEELEDNSSSSDSDDDNGDEFLIQANTQKRQKLQEDEHSTVFQQAEVSQAVADGRQKIGELVDSKISLDVNRRKQGRGRGHSTSGRGRVSRVNDQMKAQVSPLTVLPSNGHIENLYLKDGWSKELSVKDGDLLVEEEIVALRTKVAALEEDLRKVRQETSDYQLRCSQLEKELKDIRDQEQQMKPKRTKVISDLLISVSRAERQEARLKVRQDSLRLGNVGVIRAGTVISETWEDGQALKDLNAHLRHLLEMKEAVERHRKSLKKRQNDRGDGNDAEIGVQEEDLLIQDEIYKSRLASIKREEDNLLRERDRYELEKGRLIREMKRIRDEDGSRFNNYQILNHRYALMNLLGRGGFSEVYKAFDLVEHRYVACKLHGLNAQWSEEKKQSYIRHAIREYNIHKSLVHHNIVRLWDTFEIDHNTFCTVLEYCSGKDLDAVLKATPVLPEKEARIIIVQIFQGLVYLNKRTQKIIHYDLKPGNVLFDELGVAKVTDFGLSKIVEDDVGSQGMELTSQGAGTYWYLPPECFELSKIPLISSKVDVWSAGVLFYQMLFGKRPFGHDQSQERILREDTIINARKVDFPSRPAVSNEAKDLIRRCLTYNQAERPDVEIGDCKIGDGVVHGSLLVVFSKLSYTTSNPLVQFNSANTKIPRKSCFSIKCESNDFSSPDKVIPSKSGTKLGIGSPIIVVEAPQMVKTAASVPCLRINSGLVKPGDVGRIVSRKPKDVWAVRLTVGTFLLDGKCFKPLELDDQ</sequence>
<name>A0AAN8Z676_9MAGN</name>
<feature type="coiled-coil region" evidence="7">
    <location>
        <begin position="356"/>
        <end position="390"/>
    </location>
</feature>
<protein>
    <submittedName>
        <fullName evidence="10">Protein CHLORORESPIRATORY REDUCTION 42-like</fullName>
    </submittedName>
</protein>
<dbReference type="PROSITE" id="PS00108">
    <property type="entry name" value="PROTEIN_KINASE_ST"/>
    <property type="match status" value="1"/>
</dbReference>
<keyword evidence="1" id="KW-0723">Serine/threonine-protein kinase</keyword>
<feature type="binding site" evidence="6">
    <location>
        <position position="434"/>
    </location>
    <ligand>
        <name>ATP</name>
        <dbReference type="ChEBI" id="CHEBI:30616"/>
    </ligand>
</feature>
<feature type="region of interest" description="Disordered" evidence="8">
    <location>
        <begin position="129"/>
        <end position="150"/>
    </location>
</feature>
<dbReference type="InterPro" id="IPR017441">
    <property type="entry name" value="Protein_kinase_ATP_BS"/>
</dbReference>
<dbReference type="Proteomes" id="UP001370490">
    <property type="component" value="Unassembled WGS sequence"/>
</dbReference>
<keyword evidence="3 6" id="KW-0547">Nucleotide-binding</keyword>
<comment type="caution">
    <text evidence="10">The sequence shown here is derived from an EMBL/GenBank/DDBJ whole genome shotgun (WGS) entry which is preliminary data.</text>
</comment>
<dbReference type="InterPro" id="IPR021495">
    <property type="entry name" value="CRR42-like"/>
</dbReference>
<dbReference type="Gene3D" id="1.10.510.10">
    <property type="entry name" value="Transferase(Phosphotransferase) domain 1"/>
    <property type="match status" value="1"/>
</dbReference>
<dbReference type="AlphaFoldDB" id="A0AAN8Z676"/>
<dbReference type="SUPFAM" id="SSF56112">
    <property type="entry name" value="Protein kinase-like (PK-like)"/>
    <property type="match status" value="1"/>
</dbReference>
<evidence type="ECO:0000256" key="5">
    <source>
        <dbReference type="ARBA" id="ARBA00022840"/>
    </source>
</evidence>
<evidence type="ECO:0000256" key="4">
    <source>
        <dbReference type="ARBA" id="ARBA00022777"/>
    </source>
</evidence>
<dbReference type="GO" id="GO:0010258">
    <property type="term" value="P:NADH dehydrogenase complex (plastoquinone) assembly"/>
    <property type="evidence" value="ECO:0007669"/>
    <property type="project" value="InterPro"/>
</dbReference>
<evidence type="ECO:0000256" key="8">
    <source>
        <dbReference type="SAM" id="MobiDB-lite"/>
    </source>
</evidence>
<dbReference type="Pfam" id="PF00069">
    <property type="entry name" value="Pkinase"/>
    <property type="match status" value="1"/>
</dbReference>
<evidence type="ECO:0000256" key="2">
    <source>
        <dbReference type="ARBA" id="ARBA00022679"/>
    </source>
</evidence>
<dbReference type="InterPro" id="IPR008271">
    <property type="entry name" value="Ser/Thr_kinase_AS"/>
</dbReference>
<keyword evidence="11" id="KW-1185">Reference proteome</keyword>
<evidence type="ECO:0000313" key="11">
    <source>
        <dbReference type="Proteomes" id="UP001370490"/>
    </source>
</evidence>
<proteinExistence type="predicted"/>
<gene>
    <name evidence="10" type="ORF">RJ641_008196</name>
</gene>
<keyword evidence="5 6" id="KW-0067">ATP-binding</keyword>
<keyword evidence="2" id="KW-0808">Transferase</keyword>
<accession>A0AAN8Z676</accession>
<keyword evidence="4" id="KW-0418">Kinase</keyword>
<dbReference type="GO" id="GO:0035556">
    <property type="term" value="P:intracellular signal transduction"/>
    <property type="evidence" value="ECO:0007669"/>
    <property type="project" value="TreeGrafter"/>
</dbReference>
<dbReference type="FunFam" id="1.10.510.10:FF:000256">
    <property type="entry name" value="Serine/threonine-protein kinase TOUSLED"/>
    <property type="match status" value="1"/>
</dbReference>